<dbReference type="InterPro" id="IPR033961">
    <property type="entry name" value="Exo84"/>
</dbReference>
<protein>
    <recommendedName>
        <fullName evidence="5">Exocyst complex component 8</fullName>
    </recommendedName>
</protein>
<proteinExistence type="inferred from homology"/>
<dbReference type="Gene3D" id="1.20.58.1220">
    <property type="entry name" value="Exo84p, C-terminal helical domain"/>
    <property type="match status" value="1"/>
</dbReference>
<accession>A0AAQ4F014</accession>
<evidence type="ECO:0000256" key="2">
    <source>
        <dbReference type="ARBA" id="ARBA00004556"/>
    </source>
</evidence>
<dbReference type="SUPFAM" id="SSF74788">
    <property type="entry name" value="Cullin repeat-like"/>
    <property type="match status" value="1"/>
</dbReference>
<dbReference type="EMBL" id="JARKHS020008863">
    <property type="protein sequence ID" value="KAK8780436.1"/>
    <property type="molecule type" value="Genomic_DNA"/>
</dbReference>
<dbReference type="SUPFAM" id="SSF50729">
    <property type="entry name" value="PH domain-like"/>
    <property type="match status" value="1"/>
</dbReference>
<dbReference type="PANTHER" id="PTHR21426:SF12">
    <property type="entry name" value="EXOCYST COMPLEX COMPONENT 8"/>
    <property type="match status" value="1"/>
</dbReference>
<comment type="function">
    <text evidence="1">Component of the exocyst complex involved in the docking of exocytic vesicles with fusion sites on the plasma membrane.</text>
</comment>
<name>A0AAQ4F014_AMBAM</name>
<evidence type="ECO:0000256" key="5">
    <source>
        <dbReference type="ARBA" id="ARBA00017509"/>
    </source>
</evidence>
<evidence type="ECO:0000256" key="3">
    <source>
        <dbReference type="ARBA" id="ARBA00004624"/>
    </source>
</evidence>
<reference evidence="11 12" key="1">
    <citation type="journal article" date="2023" name="Arcadia Sci">
        <title>De novo assembly of a long-read Amblyomma americanum tick genome.</title>
        <authorList>
            <person name="Chou S."/>
            <person name="Poskanzer K.E."/>
            <person name="Rollins M."/>
            <person name="Thuy-Boun P.S."/>
        </authorList>
    </citation>
    <scope>NUCLEOTIDE SEQUENCE [LARGE SCALE GENOMIC DNA]</scope>
    <source>
        <strain evidence="11">F_SG_1</strain>
        <tissue evidence="11">Salivary glands</tissue>
    </source>
</reference>
<dbReference type="Gene3D" id="2.30.29.30">
    <property type="entry name" value="Pleckstrin-homology domain (PH domain)/Phosphotyrosine-binding domain (PTB)"/>
    <property type="match status" value="1"/>
</dbReference>
<evidence type="ECO:0000256" key="6">
    <source>
        <dbReference type="ARBA" id="ARBA00022448"/>
    </source>
</evidence>
<evidence type="ECO:0000256" key="1">
    <source>
        <dbReference type="ARBA" id="ARBA00002660"/>
    </source>
</evidence>
<dbReference type="GO" id="GO:0000145">
    <property type="term" value="C:exocyst"/>
    <property type="evidence" value="ECO:0007669"/>
    <property type="project" value="InterPro"/>
</dbReference>
<dbReference type="GO" id="GO:0015031">
    <property type="term" value="P:protein transport"/>
    <property type="evidence" value="ECO:0007669"/>
    <property type="project" value="UniProtKB-KW"/>
</dbReference>
<dbReference type="GO" id="GO:0030426">
    <property type="term" value="C:growth cone"/>
    <property type="evidence" value="ECO:0007669"/>
    <property type="project" value="UniProtKB-SubCell"/>
</dbReference>
<dbReference type="InterPro" id="IPR032403">
    <property type="entry name" value="Exo84_C"/>
</dbReference>
<dbReference type="InterPro" id="IPR001849">
    <property type="entry name" value="PH_domain"/>
</dbReference>
<comment type="similarity">
    <text evidence="4">Belongs to the EXO84 family.</text>
</comment>
<dbReference type="InterPro" id="IPR011993">
    <property type="entry name" value="PH-like_dom_sf"/>
</dbReference>
<organism evidence="11 12">
    <name type="scientific">Amblyomma americanum</name>
    <name type="common">Lone star tick</name>
    <dbReference type="NCBI Taxonomy" id="6943"/>
    <lineage>
        <taxon>Eukaryota</taxon>
        <taxon>Metazoa</taxon>
        <taxon>Ecdysozoa</taxon>
        <taxon>Arthropoda</taxon>
        <taxon>Chelicerata</taxon>
        <taxon>Arachnida</taxon>
        <taxon>Acari</taxon>
        <taxon>Parasitiformes</taxon>
        <taxon>Ixodida</taxon>
        <taxon>Ixodoidea</taxon>
        <taxon>Ixodidae</taxon>
        <taxon>Amblyomminae</taxon>
        <taxon>Amblyomma</taxon>
    </lineage>
</organism>
<dbReference type="Gene3D" id="1.20.58.1210">
    <property type="entry name" value="Exo84p, N-terminal helical domain"/>
    <property type="match status" value="1"/>
</dbReference>
<dbReference type="AlphaFoldDB" id="A0AAQ4F014"/>
<gene>
    <name evidence="11" type="ORF">V5799_018223</name>
</gene>
<evidence type="ECO:0000256" key="7">
    <source>
        <dbReference type="ARBA" id="ARBA00022483"/>
    </source>
</evidence>
<keyword evidence="8" id="KW-0653">Protein transport</keyword>
<feature type="domain" description="PH" evidence="10">
    <location>
        <begin position="195"/>
        <end position="295"/>
    </location>
</feature>
<evidence type="ECO:0000256" key="9">
    <source>
        <dbReference type="SAM" id="MobiDB-lite"/>
    </source>
</evidence>
<dbReference type="InterPro" id="IPR016159">
    <property type="entry name" value="Cullin_repeat-like_dom_sf"/>
</dbReference>
<dbReference type="Pfam" id="PF00169">
    <property type="entry name" value="PH"/>
    <property type="match status" value="1"/>
</dbReference>
<comment type="caution">
    <text evidence="11">The sequence shown here is derived from an EMBL/GenBank/DDBJ whole genome shotgun (WGS) entry which is preliminary data.</text>
</comment>
<dbReference type="GO" id="GO:0006887">
    <property type="term" value="P:exocytosis"/>
    <property type="evidence" value="ECO:0007669"/>
    <property type="project" value="UniProtKB-KW"/>
</dbReference>
<dbReference type="InterPro" id="IPR042561">
    <property type="entry name" value="Exo84_C_1"/>
</dbReference>
<evidence type="ECO:0000256" key="8">
    <source>
        <dbReference type="ARBA" id="ARBA00022927"/>
    </source>
</evidence>
<keyword evidence="6" id="KW-0813">Transport</keyword>
<dbReference type="SMART" id="SM00233">
    <property type="entry name" value="PH"/>
    <property type="match status" value="1"/>
</dbReference>
<dbReference type="Pfam" id="PF16528">
    <property type="entry name" value="Exo84_C"/>
    <property type="match status" value="1"/>
</dbReference>
<dbReference type="GO" id="GO:0006893">
    <property type="term" value="P:Golgi to plasma membrane transport"/>
    <property type="evidence" value="ECO:0007669"/>
    <property type="project" value="TreeGrafter"/>
</dbReference>
<dbReference type="CDD" id="cd01226">
    <property type="entry name" value="PH_RalBD_exo84"/>
    <property type="match status" value="1"/>
</dbReference>
<dbReference type="InterPro" id="IPR042560">
    <property type="entry name" value="Exo84_C_2"/>
</dbReference>
<dbReference type="PANTHER" id="PTHR21426">
    <property type="entry name" value="EXOCYST COMPLEX COMPONENT 8"/>
    <property type="match status" value="1"/>
</dbReference>
<feature type="compositionally biased region" description="Polar residues" evidence="9">
    <location>
        <begin position="151"/>
        <end position="163"/>
    </location>
</feature>
<evidence type="ECO:0000256" key="4">
    <source>
        <dbReference type="ARBA" id="ARBA00007210"/>
    </source>
</evidence>
<sequence length="743" mass="84719">MRVHASILPIKRVIDTGLRQLRSCFDHFYGHRANHHNNLITKLPYWLVVLIMADYNAVGDKFTSPGFSPTNYVKNLVENSVRIDAILNERQQIANLADETNNLLKKNVYKNYMQFIETAKEISYLESEMYQLSHMLTEQQNVMQSLQEVSITDSKGSTTNVSATEKKEEDPKRSLSTLLEKVEGCTRLLDVKDRHIVRSGEMMEVREDNTECKIYLVLLSDGLLLADWLPHRRGPVQYRFQMLYELDNLAVVNVKEDQRSKNCFKILTFPHARQFQCETAAEKRIWMEAIEQTKQAKMAVVTLKRESALLDPKGSLLSLDNNPFDEEEAEDLYECEGGAVLPEWLTELPEDLDVCVAERDFEAAVNLVLKTEEHFSLYPNAKPLEEMKPRIDYRVKHLVDVLTNELHVSPGRSLQGGPRAARRAVSLLIKLGKSSQACDLFLKHRSAILKYSMRQQKMEGATAPYIKKLCELFFTSMVETGQEFSQAFSSNNSCASSFVVWAKDQLQNFVKLFSNHVFTTQVSLSVATECILAVRTHCERLWEIGLDLSFFLEKLLKNDVERIISDSRDKALEAIKLRAAEDRWRPQNLYNKAGLQKLIDDMNNLGVSGISSYVYDECWVSLSSNTVSFCKTFLNLLDDLLKLHTPVTRVLILDSLAATFRAHLRHVDASLANKSFKSDVPLIQKNASFLLETLLEVAEKRCDAKLPHLSGFWNELRQEFASCMSPKSASNKGVTKYPAVAFI</sequence>
<keyword evidence="12" id="KW-1185">Reference proteome</keyword>
<evidence type="ECO:0000313" key="11">
    <source>
        <dbReference type="EMBL" id="KAK8780436.1"/>
    </source>
</evidence>
<dbReference type="Proteomes" id="UP001321473">
    <property type="component" value="Unassembled WGS sequence"/>
</dbReference>
<dbReference type="GO" id="GO:0048471">
    <property type="term" value="C:perinuclear region of cytoplasm"/>
    <property type="evidence" value="ECO:0007669"/>
    <property type="project" value="UniProtKB-SubCell"/>
</dbReference>
<keyword evidence="7" id="KW-0268">Exocytosis</keyword>
<dbReference type="Pfam" id="PF08700">
    <property type="entry name" value="VPS51_Exo84_N"/>
    <property type="match status" value="1"/>
</dbReference>
<evidence type="ECO:0000313" key="12">
    <source>
        <dbReference type="Proteomes" id="UP001321473"/>
    </source>
</evidence>
<evidence type="ECO:0000259" key="10">
    <source>
        <dbReference type="PROSITE" id="PS50003"/>
    </source>
</evidence>
<dbReference type="PROSITE" id="PS50003">
    <property type="entry name" value="PH_DOMAIN"/>
    <property type="match status" value="1"/>
</dbReference>
<comment type="subcellular location">
    <subcellularLocation>
        <location evidence="3">Cell projection</location>
        <location evidence="3">Growth cone</location>
    </subcellularLocation>
    <subcellularLocation>
        <location evidence="2">Cytoplasm</location>
        <location evidence="2">Perinuclear region</location>
    </subcellularLocation>
</comment>
<feature type="region of interest" description="Disordered" evidence="9">
    <location>
        <begin position="151"/>
        <end position="172"/>
    </location>
</feature>